<reference evidence="7" key="1">
    <citation type="submission" date="2020-10" db="EMBL/GenBank/DDBJ databases">
        <title>Connecting structure to function with the recovery of over 1000 high-quality activated sludge metagenome-assembled genomes encoding full-length rRNA genes using long-read sequencing.</title>
        <authorList>
            <person name="Singleton C.M."/>
            <person name="Petriglieri F."/>
            <person name="Kristensen J.M."/>
            <person name="Kirkegaard R.H."/>
            <person name="Michaelsen T.Y."/>
            <person name="Andersen M.H."/>
            <person name="Karst S.M."/>
            <person name="Dueholm M.S."/>
            <person name="Nielsen P.H."/>
            <person name="Albertsen M."/>
        </authorList>
    </citation>
    <scope>NUCLEOTIDE SEQUENCE</scope>
    <source>
        <strain evidence="7">Hirt_18-Q3-R61-65_BATAC.395</strain>
    </source>
</reference>
<keyword evidence="2" id="KW-0813">Transport</keyword>
<protein>
    <submittedName>
        <fullName evidence="7">ATP-binding cassette domain-containing protein</fullName>
    </submittedName>
</protein>
<dbReference type="PANTHER" id="PTHR42711:SF5">
    <property type="entry name" value="ABC TRANSPORTER ATP-BINDING PROTEIN NATA"/>
    <property type="match status" value="1"/>
</dbReference>
<comment type="caution">
    <text evidence="7">The sequence shown here is derived from an EMBL/GenBank/DDBJ whole genome shotgun (WGS) entry which is preliminary data.</text>
</comment>
<evidence type="ECO:0000259" key="6">
    <source>
        <dbReference type="Pfam" id="PF00005"/>
    </source>
</evidence>
<evidence type="ECO:0000256" key="2">
    <source>
        <dbReference type="ARBA" id="ARBA00022448"/>
    </source>
</evidence>
<dbReference type="EMBL" id="JADJUC010000002">
    <property type="protein sequence ID" value="MBK8523244.1"/>
    <property type="molecule type" value="Genomic_DNA"/>
</dbReference>
<keyword evidence="5 7" id="KW-0067">ATP-binding</keyword>
<dbReference type="Proteomes" id="UP000886689">
    <property type="component" value="Unassembled WGS sequence"/>
</dbReference>
<dbReference type="Pfam" id="PF00005">
    <property type="entry name" value="ABC_tran"/>
    <property type="match status" value="1"/>
</dbReference>
<dbReference type="InterPro" id="IPR003439">
    <property type="entry name" value="ABC_transporter-like_ATP-bd"/>
</dbReference>
<accession>A0A9D7PRU3</accession>
<dbReference type="InterPro" id="IPR050763">
    <property type="entry name" value="ABC_transporter_ATP-binding"/>
</dbReference>
<name>A0A9D7PRU3_9PROT</name>
<feature type="domain" description="ABC transporter" evidence="6">
    <location>
        <begin position="26"/>
        <end position="63"/>
    </location>
</feature>
<dbReference type="PANTHER" id="PTHR42711">
    <property type="entry name" value="ABC TRANSPORTER ATP-BINDING PROTEIN"/>
    <property type="match status" value="1"/>
</dbReference>
<evidence type="ECO:0000256" key="3">
    <source>
        <dbReference type="ARBA" id="ARBA00022458"/>
    </source>
</evidence>
<organism evidence="7 8">
    <name type="scientific">Candidatus Proximibacter danicus</name>
    <dbReference type="NCBI Taxonomy" id="2954365"/>
    <lineage>
        <taxon>Bacteria</taxon>
        <taxon>Pseudomonadati</taxon>
        <taxon>Pseudomonadota</taxon>
        <taxon>Betaproteobacteria</taxon>
        <taxon>Candidatus Proximibacter</taxon>
    </lineage>
</organism>
<comment type="similarity">
    <text evidence="1">Belongs to the ABC transporter superfamily.</text>
</comment>
<dbReference type="GO" id="GO:0005524">
    <property type="term" value="F:ATP binding"/>
    <property type="evidence" value="ECO:0007669"/>
    <property type="project" value="UniProtKB-KW"/>
</dbReference>
<evidence type="ECO:0000256" key="5">
    <source>
        <dbReference type="ARBA" id="ARBA00022840"/>
    </source>
</evidence>
<keyword evidence="3" id="KW-0536">Nodulation</keyword>
<evidence type="ECO:0000313" key="8">
    <source>
        <dbReference type="Proteomes" id="UP000886689"/>
    </source>
</evidence>
<evidence type="ECO:0000313" key="7">
    <source>
        <dbReference type="EMBL" id="MBK8523244.1"/>
    </source>
</evidence>
<proteinExistence type="inferred from homology"/>
<sequence>MSSVIEIQNIRKTYPAAWRKQANEALKGVSLDIEEGETFGFIGPNGAGKSTLIKILVGALLPTRYRAPLRSRCA</sequence>
<keyword evidence="4" id="KW-0547">Nucleotide-binding</keyword>
<dbReference type="GO" id="GO:0016887">
    <property type="term" value="F:ATP hydrolysis activity"/>
    <property type="evidence" value="ECO:0007669"/>
    <property type="project" value="InterPro"/>
</dbReference>
<gene>
    <name evidence="7" type="ORF">IPL58_03425</name>
</gene>
<dbReference type="AlphaFoldDB" id="A0A9D7PRU3"/>
<dbReference type="Gene3D" id="3.40.50.300">
    <property type="entry name" value="P-loop containing nucleotide triphosphate hydrolases"/>
    <property type="match status" value="1"/>
</dbReference>
<dbReference type="InterPro" id="IPR027417">
    <property type="entry name" value="P-loop_NTPase"/>
</dbReference>
<dbReference type="SUPFAM" id="SSF52540">
    <property type="entry name" value="P-loop containing nucleoside triphosphate hydrolases"/>
    <property type="match status" value="1"/>
</dbReference>
<evidence type="ECO:0000256" key="4">
    <source>
        <dbReference type="ARBA" id="ARBA00022741"/>
    </source>
</evidence>
<evidence type="ECO:0000256" key="1">
    <source>
        <dbReference type="ARBA" id="ARBA00005417"/>
    </source>
</evidence>